<dbReference type="Ensembl" id="ENSDCDT00010040008.1">
    <property type="protein sequence ID" value="ENSDCDP00010032249.1"/>
    <property type="gene ID" value="ENSDCDG00010020651.1"/>
</dbReference>
<accession>A0AAY4CHZ4</accession>
<dbReference type="Proteomes" id="UP000694580">
    <property type="component" value="Chromosome 14"/>
</dbReference>
<keyword evidence="2" id="KW-1185">Reference proteome</keyword>
<evidence type="ECO:0000313" key="1">
    <source>
        <dbReference type="Ensembl" id="ENSDCDP00010032249.1"/>
    </source>
</evidence>
<proteinExistence type="predicted"/>
<reference evidence="1" key="3">
    <citation type="submission" date="2025-09" db="UniProtKB">
        <authorList>
            <consortium name="Ensembl"/>
        </authorList>
    </citation>
    <scope>IDENTIFICATION</scope>
</reference>
<reference evidence="1" key="2">
    <citation type="submission" date="2025-08" db="UniProtKB">
        <authorList>
            <consortium name="Ensembl"/>
        </authorList>
    </citation>
    <scope>IDENTIFICATION</scope>
</reference>
<name>A0AAY4CHZ4_9TELE</name>
<sequence>PFLNHITAKHKTLREVGSAEQSSVILAFCPIVSRLGTDIEEALRHLKYEKPVVLVVMHHTSDPEYVVPKSSIHVKDKNIFTVDCLFFDDKGMLNCRRNDDAYDKVVQRLKEHQSSFHSQMYRKHYNQPQPQVTLLTCMREENEECSTDWILCLWVCLHCGVACF</sequence>
<reference evidence="1 2" key="1">
    <citation type="submission" date="2020-06" db="EMBL/GenBank/DDBJ databases">
        <authorList>
            <consortium name="Wellcome Sanger Institute Data Sharing"/>
        </authorList>
    </citation>
    <scope>NUCLEOTIDE SEQUENCE [LARGE SCALE GENOMIC DNA]</scope>
</reference>
<dbReference type="PANTHER" id="PTHR34488:SF1">
    <property type="entry name" value="SI:CH211-245H14.1-RELATED"/>
    <property type="match status" value="1"/>
</dbReference>
<dbReference type="PANTHER" id="PTHR34488">
    <property type="entry name" value="SI:CH211-245H14.1-RELATED"/>
    <property type="match status" value="1"/>
</dbReference>
<dbReference type="AlphaFoldDB" id="A0AAY4CHZ4"/>
<dbReference type="GeneTree" id="ENSGT00940000164220"/>
<evidence type="ECO:0000313" key="2">
    <source>
        <dbReference type="Proteomes" id="UP000694580"/>
    </source>
</evidence>
<protein>
    <submittedName>
        <fullName evidence="1">Uncharacterized protein</fullName>
    </submittedName>
</protein>
<organism evidence="1 2">
    <name type="scientific">Denticeps clupeoides</name>
    <name type="common">denticle herring</name>
    <dbReference type="NCBI Taxonomy" id="299321"/>
    <lineage>
        <taxon>Eukaryota</taxon>
        <taxon>Metazoa</taxon>
        <taxon>Chordata</taxon>
        <taxon>Craniata</taxon>
        <taxon>Vertebrata</taxon>
        <taxon>Euteleostomi</taxon>
        <taxon>Actinopterygii</taxon>
        <taxon>Neopterygii</taxon>
        <taxon>Teleostei</taxon>
        <taxon>Clupei</taxon>
        <taxon>Clupeiformes</taxon>
        <taxon>Denticipitoidei</taxon>
        <taxon>Denticipitidae</taxon>
        <taxon>Denticeps</taxon>
    </lineage>
</organism>